<evidence type="ECO:0000313" key="2">
    <source>
        <dbReference type="Proteomes" id="UP000223891"/>
    </source>
</evidence>
<keyword evidence="2" id="KW-1185">Reference proteome</keyword>
<gene>
    <name evidence="1" type="ORF">CBB_489</name>
</gene>
<dbReference type="EMBL" id="KU574722">
    <property type="protein sequence ID" value="AMM44052.1"/>
    <property type="molecule type" value="Genomic_DNA"/>
</dbReference>
<proteinExistence type="predicted"/>
<protein>
    <submittedName>
        <fullName evidence="1">Uncharacterized protein</fullName>
    </submittedName>
</protein>
<sequence>MSDLINRHNIVDRFFNSTSLLSLSKESTEDVMIFEVPEFLEIRRYPKENRYVFSMLIKGTFEEEEYDHNYSHFNPASRGRIMVKKTRSNLVEVMRYTDGNFKMVSTSSDSKWIEFARRAIMVPGGGRQVKEELVSTLDMEYTKLPLTEEYHFQRMTTNEGLILELEYCLKVQQIIEFIDSIGSIIAVDSNNNLTIPLLFTERLSGDA</sequence>
<accession>A0A1L2CVJ9</accession>
<reference evidence="2" key="1">
    <citation type="submission" date="2016-01" db="EMBL/GenBank/DDBJ databases">
        <title>Isolation and Characterization of Enterobacteria phage CBB.</title>
        <authorList>
            <person name="Buttimer C.T.H."/>
            <person name="Hendrix H."/>
            <person name="Alexandre H."/>
            <person name="O'Mahony J."/>
            <person name="Lavigne R."/>
            <person name="Coffey A."/>
        </authorList>
    </citation>
    <scope>NUCLEOTIDE SEQUENCE [LARGE SCALE GENOMIC DNA]</scope>
</reference>
<organism evidence="1 2">
    <name type="scientific">Pectobacterium phage vB_PcaM_CBB</name>
    <dbReference type="NCBI Taxonomy" id="2772511"/>
    <lineage>
        <taxon>Viruses</taxon>
        <taxon>Duplodnaviria</taxon>
        <taxon>Heunggongvirae</taxon>
        <taxon>Uroviricota</taxon>
        <taxon>Caudoviricetes</taxon>
        <taxon>Mimasvirus</taxon>
        <taxon>Mimasvirus CBB</taxon>
    </lineage>
</organism>
<name>A0A1L2CVJ9_9CAUD</name>
<dbReference type="Proteomes" id="UP000223891">
    <property type="component" value="Segment"/>
</dbReference>
<evidence type="ECO:0000313" key="1">
    <source>
        <dbReference type="EMBL" id="AMM44052.1"/>
    </source>
</evidence>